<accession>A0A226BZP7</accession>
<feature type="domain" description="Bacterial purine repressor N-terminal" evidence="7">
    <location>
        <begin position="8"/>
        <end position="76"/>
    </location>
</feature>
<organism evidence="8 9">
    <name type="scientific">Natranaerobius trueperi</name>
    <dbReference type="NCBI Taxonomy" id="759412"/>
    <lineage>
        <taxon>Bacteria</taxon>
        <taxon>Bacillati</taxon>
        <taxon>Bacillota</taxon>
        <taxon>Clostridia</taxon>
        <taxon>Natranaerobiales</taxon>
        <taxon>Natranaerobiaceae</taxon>
        <taxon>Natranaerobius</taxon>
    </lineage>
</organism>
<evidence type="ECO:0000256" key="2">
    <source>
        <dbReference type="ARBA" id="ARBA00023015"/>
    </source>
</evidence>
<keyword evidence="3" id="KW-0238">DNA-binding</keyword>
<dbReference type="SUPFAM" id="SSF53271">
    <property type="entry name" value="PRTase-like"/>
    <property type="match status" value="1"/>
</dbReference>
<dbReference type="AlphaFoldDB" id="A0A226BZP7"/>
<dbReference type="OrthoDB" id="4213751at2"/>
<dbReference type="InterPro" id="IPR000836">
    <property type="entry name" value="PRTase_dom"/>
</dbReference>
<dbReference type="InterPro" id="IPR036388">
    <property type="entry name" value="WH-like_DNA-bd_sf"/>
</dbReference>
<comment type="caution">
    <text evidence="8">The sequence shown here is derived from an EMBL/GenBank/DDBJ whole genome shotgun (WGS) entry which is preliminary data.</text>
</comment>
<dbReference type="InterPro" id="IPR010078">
    <property type="entry name" value="PurR_Bsub"/>
</dbReference>
<dbReference type="GO" id="GO:0003677">
    <property type="term" value="F:DNA binding"/>
    <property type="evidence" value="ECO:0007669"/>
    <property type="project" value="UniProtKB-KW"/>
</dbReference>
<dbReference type="GO" id="GO:0045982">
    <property type="term" value="P:negative regulation of purine nucleobase metabolic process"/>
    <property type="evidence" value="ECO:0007669"/>
    <property type="project" value="InterPro"/>
</dbReference>
<proteinExistence type="inferred from homology"/>
<comment type="similarity">
    <text evidence="5">Belongs to the purine/pyrimidine phosphoribosyltransferase family. PurR subfamily.</text>
</comment>
<evidence type="ECO:0000256" key="1">
    <source>
        <dbReference type="ARBA" id="ARBA00011738"/>
    </source>
</evidence>
<protein>
    <submittedName>
        <fullName evidence="8">Pur operon repressor</fullName>
    </submittedName>
</protein>
<keyword evidence="9" id="KW-1185">Reference proteome</keyword>
<dbReference type="PANTHER" id="PTHR43864">
    <property type="entry name" value="HYPOXANTHINE/GUANINE PHOSPHORIBOSYLTRANSFERASE"/>
    <property type="match status" value="1"/>
</dbReference>
<dbReference type="RefSeq" id="WP_089023674.1">
    <property type="nucleotide sequence ID" value="NZ_NIQC01000014.1"/>
</dbReference>
<evidence type="ECO:0000313" key="8">
    <source>
        <dbReference type="EMBL" id="OWZ83659.1"/>
    </source>
</evidence>
<dbReference type="Gene3D" id="3.40.50.2020">
    <property type="match status" value="1"/>
</dbReference>
<gene>
    <name evidence="8" type="ORF">CDO51_07510</name>
</gene>
<evidence type="ECO:0000259" key="6">
    <source>
        <dbReference type="Pfam" id="PF00156"/>
    </source>
</evidence>
<feature type="domain" description="Phosphoribosyltransferase" evidence="6">
    <location>
        <begin position="112"/>
        <end position="247"/>
    </location>
</feature>
<comment type="subunit">
    <text evidence="1">Homodimer.</text>
</comment>
<keyword evidence="4" id="KW-0804">Transcription</keyword>
<dbReference type="NCBIfam" id="TIGR01743">
    <property type="entry name" value="purR_Bsub"/>
    <property type="match status" value="1"/>
</dbReference>
<evidence type="ECO:0000313" key="9">
    <source>
        <dbReference type="Proteomes" id="UP000214588"/>
    </source>
</evidence>
<dbReference type="PANTHER" id="PTHR43864:SF2">
    <property type="entry name" value="PUR OPERON REPRESSOR"/>
    <property type="match status" value="1"/>
</dbReference>
<dbReference type="GO" id="GO:0045892">
    <property type="term" value="P:negative regulation of DNA-templated transcription"/>
    <property type="evidence" value="ECO:0007669"/>
    <property type="project" value="InterPro"/>
</dbReference>
<dbReference type="Pfam" id="PF09182">
    <property type="entry name" value="PuR_N"/>
    <property type="match status" value="1"/>
</dbReference>
<evidence type="ECO:0000256" key="4">
    <source>
        <dbReference type="ARBA" id="ARBA00023163"/>
    </source>
</evidence>
<dbReference type="Gene3D" id="1.10.10.10">
    <property type="entry name" value="Winged helix-like DNA-binding domain superfamily/Winged helix DNA-binding domain"/>
    <property type="match status" value="1"/>
</dbReference>
<dbReference type="InterPro" id="IPR036390">
    <property type="entry name" value="WH_DNA-bd_sf"/>
</dbReference>
<keyword evidence="2" id="KW-0805">Transcription regulation</keyword>
<dbReference type="CDD" id="cd06223">
    <property type="entry name" value="PRTases_typeI"/>
    <property type="match status" value="1"/>
</dbReference>
<dbReference type="SUPFAM" id="SSF46785">
    <property type="entry name" value="Winged helix' DNA-binding domain"/>
    <property type="match status" value="1"/>
</dbReference>
<dbReference type="InterPro" id="IPR015265">
    <property type="entry name" value="PuR_N"/>
</dbReference>
<dbReference type="InterPro" id="IPR050118">
    <property type="entry name" value="Pur/Pyrimidine_PRTase"/>
</dbReference>
<name>A0A226BZP7_9FIRM</name>
<dbReference type="Proteomes" id="UP000214588">
    <property type="component" value="Unassembled WGS sequence"/>
</dbReference>
<sequence length="278" mass="30828">MTSIKQSKTKRIFFMTQKLMSNPGKTISLKYFVDNLGAAKSTISEDLAQIKNYLEESGEGTLYTLAGKHGGIKFIPRQSSETIANTLSELENRLTDQKRILPGGYLYMSDIVSDPDLLKKVGGIFAGYFINDQPDIVLTIETKGILLAGVTADYLGIPLAIARNNSRVTEGAVISINYISGSSNKIQTMSLPTRAIEKNSRVLLIDDFMKQGGTLKGLKNLTKEFESKVVGKGVLLERGQAQDKLITDYLSFGIINKIDEEYKDIDLRMNLPEKFIRN</sequence>
<dbReference type="InterPro" id="IPR029057">
    <property type="entry name" value="PRTase-like"/>
</dbReference>
<dbReference type="EMBL" id="NIQC01000014">
    <property type="protein sequence ID" value="OWZ83659.1"/>
    <property type="molecule type" value="Genomic_DNA"/>
</dbReference>
<reference evidence="8 9" key="1">
    <citation type="submission" date="2017-06" db="EMBL/GenBank/DDBJ databases">
        <title>Draft Genome Sequence of Natranaerobius trueperi halophilic, alkalithermophilic bacteria from soda lakes.</title>
        <authorList>
            <person name="Zhao B."/>
        </authorList>
    </citation>
    <scope>NUCLEOTIDE SEQUENCE [LARGE SCALE GENOMIC DNA]</scope>
    <source>
        <strain evidence="8 9">DSM 18760</strain>
    </source>
</reference>
<evidence type="ECO:0000259" key="7">
    <source>
        <dbReference type="Pfam" id="PF09182"/>
    </source>
</evidence>
<evidence type="ECO:0000256" key="3">
    <source>
        <dbReference type="ARBA" id="ARBA00023125"/>
    </source>
</evidence>
<evidence type="ECO:0000256" key="5">
    <source>
        <dbReference type="ARBA" id="ARBA00049656"/>
    </source>
</evidence>
<dbReference type="Pfam" id="PF00156">
    <property type="entry name" value="Pribosyltran"/>
    <property type="match status" value="1"/>
</dbReference>